<evidence type="ECO:0000256" key="1">
    <source>
        <dbReference type="SAM" id="Phobius"/>
    </source>
</evidence>
<evidence type="ECO:0008006" key="5">
    <source>
        <dbReference type="Google" id="ProtNLM"/>
    </source>
</evidence>
<protein>
    <recommendedName>
        <fullName evidence="5">Secreted protein</fullName>
    </recommendedName>
</protein>
<dbReference type="AlphaFoldDB" id="A0A9D4G3E4"/>
<dbReference type="Proteomes" id="UP000828390">
    <property type="component" value="Unassembled WGS sequence"/>
</dbReference>
<proteinExistence type="predicted"/>
<sequence>MLLHMQKMFLFMNIFLATVAREPACPACSRYDFEERLLERDLRNELVIETSPLAVFIYISMLCWSFNIC</sequence>
<organism evidence="3 4">
    <name type="scientific">Dreissena polymorpha</name>
    <name type="common">Zebra mussel</name>
    <name type="synonym">Mytilus polymorpha</name>
    <dbReference type="NCBI Taxonomy" id="45954"/>
    <lineage>
        <taxon>Eukaryota</taxon>
        <taxon>Metazoa</taxon>
        <taxon>Spiralia</taxon>
        <taxon>Lophotrochozoa</taxon>
        <taxon>Mollusca</taxon>
        <taxon>Bivalvia</taxon>
        <taxon>Autobranchia</taxon>
        <taxon>Heteroconchia</taxon>
        <taxon>Euheterodonta</taxon>
        <taxon>Imparidentia</taxon>
        <taxon>Neoheterodontei</taxon>
        <taxon>Myida</taxon>
        <taxon>Dreissenoidea</taxon>
        <taxon>Dreissenidae</taxon>
        <taxon>Dreissena</taxon>
    </lineage>
</organism>
<dbReference type="EMBL" id="JAIWYP010000006">
    <property type="protein sequence ID" value="KAH3809845.1"/>
    <property type="molecule type" value="Genomic_DNA"/>
</dbReference>
<comment type="caution">
    <text evidence="3">The sequence shown here is derived from an EMBL/GenBank/DDBJ whole genome shotgun (WGS) entry which is preliminary data.</text>
</comment>
<keyword evidence="1" id="KW-0472">Membrane</keyword>
<feature type="signal peptide" evidence="2">
    <location>
        <begin position="1"/>
        <end position="20"/>
    </location>
</feature>
<feature type="transmembrane region" description="Helical" evidence="1">
    <location>
        <begin position="50"/>
        <end position="68"/>
    </location>
</feature>
<accession>A0A9D4G3E4</accession>
<keyword evidence="1" id="KW-0812">Transmembrane</keyword>
<gene>
    <name evidence="3" type="ORF">DPMN_138225</name>
</gene>
<feature type="chain" id="PRO_5039220015" description="Secreted protein" evidence="2">
    <location>
        <begin position="21"/>
        <end position="69"/>
    </location>
</feature>
<keyword evidence="4" id="KW-1185">Reference proteome</keyword>
<keyword evidence="1" id="KW-1133">Transmembrane helix</keyword>
<evidence type="ECO:0000313" key="4">
    <source>
        <dbReference type="Proteomes" id="UP000828390"/>
    </source>
</evidence>
<evidence type="ECO:0000256" key="2">
    <source>
        <dbReference type="SAM" id="SignalP"/>
    </source>
</evidence>
<keyword evidence="2" id="KW-0732">Signal</keyword>
<name>A0A9D4G3E4_DREPO</name>
<reference evidence="3" key="2">
    <citation type="submission" date="2020-11" db="EMBL/GenBank/DDBJ databases">
        <authorList>
            <person name="McCartney M.A."/>
            <person name="Auch B."/>
            <person name="Kono T."/>
            <person name="Mallez S."/>
            <person name="Becker A."/>
            <person name="Gohl D.M."/>
            <person name="Silverstein K.A.T."/>
            <person name="Koren S."/>
            <person name="Bechman K.B."/>
            <person name="Herman A."/>
            <person name="Abrahante J.E."/>
            <person name="Garbe J."/>
        </authorList>
    </citation>
    <scope>NUCLEOTIDE SEQUENCE</scope>
    <source>
        <strain evidence="3">Duluth1</strain>
        <tissue evidence="3">Whole animal</tissue>
    </source>
</reference>
<reference evidence="3" key="1">
    <citation type="journal article" date="2019" name="bioRxiv">
        <title>The Genome of the Zebra Mussel, Dreissena polymorpha: A Resource for Invasive Species Research.</title>
        <authorList>
            <person name="McCartney M.A."/>
            <person name="Auch B."/>
            <person name="Kono T."/>
            <person name="Mallez S."/>
            <person name="Zhang Y."/>
            <person name="Obille A."/>
            <person name="Becker A."/>
            <person name="Abrahante J.E."/>
            <person name="Garbe J."/>
            <person name="Badalamenti J.P."/>
            <person name="Herman A."/>
            <person name="Mangelson H."/>
            <person name="Liachko I."/>
            <person name="Sullivan S."/>
            <person name="Sone E.D."/>
            <person name="Koren S."/>
            <person name="Silverstein K.A.T."/>
            <person name="Beckman K.B."/>
            <person name="Gohl D.M."/>
        </authorList>
    </citation>
    <scope>NUCLEOTIDE SEQUENCE</scope>
    <source>
        <strain evidence="3">Duluth1</strain>
        <tissue evidence="3">Whole animal</tissue>
    </source>
</reference>
<evidence type="ECO:0000313" key="3">
    <source>
        <dbReference type="EMBL" id="KAH3809845.1"/>
    </source>
</evidence>